<proteinExistence type="predicted"/>
<reference evidence="1" key="1">
    <citation type="submission" date="2013-04" db="EMBL/GenBank/DDBJ databases">
        <title>The genome sequencing project of 58 acetic acid bacteria.</title>
        <authorList>
            <person name="Okamoto-Kainuma A."/>
            <person name="Ishikawa M."/>
            <person name="Umino S."/>
            <person name="Koizumi Y."/>
            <person name="Shiwa Y."/>
            <person name="Yoshikawa H."/>
            <person name="Matsutani M."/>
            <person name="Matsushita K."/>
        </authorList>
    </citation>
    <scope>NUCLEOTIDE SEQUENCE</scope>
    <source>
        <strain evidence="1">NRIC 0535</strain>
    </source>
</reference>
<evidence type="ECO:0000313" key="2">
    <source>
        <dbReference type="Proteomes" id="UP001062776"/>
    </source>
</evidence>
<dbReference type="Proteomes" id="UP001062776">
    <property type="component" value="Unassembled WGS sequence"/>
</dbReference>
<accession>A0ABQ0Q579</accession>
<sequence length="271" mass="28719">MSGRTVPVNPATLKAEAAEVTTEETMTGYLLDRRVHYRQFTQGYRTGIEPVLMAAFVPAQPGQSILEAGCGAGAGLLCLATRCPGIAGVGLEADHATASLAQSNMEENSLGERITVVTGSLPDIPPSLRHMTPGANGRFHHAMANPPWHPANHTGAEDARRRLAMTMPEGGWVAWISALSRWILPGGSLTLALPAAVIDLACEAMRGSGFGGLVLCPLWPKQGRSAKIVLLRGIWGGKGVFRLMPGLILHRDEGGYTAQSEAILRGMEALK</sequence>
<dbReference type="PANTHER" id="PTHR47739:SF1">
    <property type="entry name" value="TRNA1(VAL) (ADENINE(37)-N6)-METHYLTRANSFERASE"/>
    <property type="match status" value="1"/>
</dbReference>
<dbReference type="SUPFAM" id="SSF53335">
    <property type="entry name" value="S-adenosyl-L-methionine-dependent methyltransferases"/>
    <property type="match status" value="1"/>
</dbReference>
<keyword evidence="1" id="KW-0489">Methyltransferase</keyword>
<evidence type="ECO:0000313" key="1">
    <source>
        <dbReference type="EMBL" id="GBQ92095.1"/>
    </source>
</evidence>
<dbReference type="PANTHER" id="PTHR47739">
    <property type="entry name" value="TRNA1(VAL) (ADENINE(37)-N6)-METHYLTRANSFERASE"/>
    <property type="match status" value="1"/>
</dbReference>
<name>A0ABQ0Q579_9PROT</name>
<dbReference type="InterPro" id="IPR050210">
    <property type="entry name" value="tRNA_Adenine-N(6)_MTase"/>
</dbReference>
<dbReference type="EMBL" id="BAPV01000057">
    <property type="protein sequence ID" value="GBQ92095.1"/>
    <property type="molecule type" value="Genomic_DNA"/>
</dbReference>
<protein>
    <submittedName>
        <fullName evidence="1">Methyltransferase</fullName>
    </submittedName>
</protein>
<comment type="caution">
    <text evidence="1">The sequence shown here is derived from an EMBL/GenBank/DDBJ whole genome shotgun (WGS) entry which is preliminary data.</text>
</comment>
<organism evidence="1 2">
    <name type="scientific">Asaia krungthepensis NRIC 0535</name>
    <dbReference type="NCBI Taxonomy" id="1307925"/>
    <lineage>
        <taxon>Bacteria</taxon>
        <taxon>Pseudomonadati</taxon>
        <taxon>Pseudomonadota</taxon>
        <taxon>Alphaproteobacteria</taxon>
        <taxon>Acetobacterales</taxon>
        <taxon>Acetobacteraceae</taxon>
        <taxon>Asaia</taxon>
    </lineage>
</organism>
<dbReference type="Gene3D" id="3.40.50.150">
    <property type="entry name" value="Vaccinia Virus protein VP39"/>
    <property type="match status" value="1"/>
</dbReference>
<gene>
    <name evidence="1" type="ORF">AA0535_2450</name>
</gene>
<dbReference type="CDD" id="cd02440">
    <property type="entry name" value="AdoMet_MTases"/>
    <property type="match status" value="1"/>
</dbReference>
<dbReference type="GO" id="GO:0032259">
    <property type="term" value="P:methylation"/>
    <property type="evidence" value="ECO:0007669"/>
    <property type="project" value="UniProtKB-KW"/>
</dbReference>
<keyword evidence="2" id="KW-1185">Reference proteome</keyword>
<dbReference type="RefSeq" id="WP_264816773.1">
    <property type="nucleotide sequence ID" value="NZ_BAPV01000057.1"/>
</dbReference>
<dbReference type="InterPro" id="IPR029063">
    <property type="entry name" value="SAM-dependent_MTases_sf"/>
</dbReference>
<keyword evidence="1" id="KW-0808">Transferase</keyword>
<dbReference type="GO" id="GO:0008168">
    <property type="term" value="F:methyltransferase activity"/>
    <property type="evidence" value="ECO:0007669"/>
    <property type="project" value="UniProtKB-KW"/>
</dbReference>